<reference evidence="4" key="1">
    <citation type="submission" date="2019-11" db="EMBL/GenBank/DDBJ databases">
        <title>Isolation and characterization of two novel species in the genus Thiomicrorhabdus.</title>
        <authorList>
            <person name="Mochizuki J."/>
            <person name="Kojima H."/>
            <person name="Fukui M."/>
        </authorList>
    </citation>
    <scope>NUCLEOTIDE SEQUENCE [LARGE SCALE GENOMIC DNA]</scope>
    <source>
        <strain evidence="4">aks77</strain>
    </source>
</reference>
<keyword evidence="2" id="KW-0732">Signal</keyword>
<dbReference type="GO" id="GO:0015562">
    <property type="term" value="F:efflux transmembrane transporter activity"/>
    <property type="evidence" value="ECO:0007669"/>
    <property type="project" value="InterPro"/>
</dbReference>
<feature type="coiled-coil region" evidence="1">
    <location>
        <begin position="187"/>
        <end position="214"/>
    </location>
</feature>
<dbReference type="RefSeq" id="WP_173274093.1">
    <property type="nucleotide sequence ID" value="NZ_AP021889.1"/>
</dbReference>
<keyword evidence="1" id="KW-0175">Coiled coil</keyword>
<feature type="chain" id="PRO_5026284987" description="TolC family protein" evidence="2">
    <location>
        <begin position="26"/>
        <end position="408"/>
    </location>
</feature>
<dbReference type="KEGG" id="tse:THMIRHAS_23830"/>
<evidence type="ECO:0008006" key="5">
    <source>
        <dbReference type="Google" id="ProtNLM"/>
    </source>
</evidence>
<feature type="signal peptide" evidence="2">
    <location>
        <begin position="1"/>
        <end position="25"/>
    </location>
</feature>
<organism evidence="3 4">
    <name type="scientific">Thiosulfatimonas sediminis</name>
    <dbReference type="NCBI Taxonomy" id="2675054"/>
    <lineage>
        <taxon>Bacteria</taxon>
        <taxon>Pseudomonadati</taxon>
        <taxon>Pseudomonadota</taxon>
        <taxon>Gammaproteobacteria</taxon>
        <taxon>Thiotrichales</taxon>
        <taxon>Piscirickettsiaceae</taxon>
        <taxon>Thiosulfatimonas</taxon>
    </lineage>
</organism>
<dbReference type="EMBL" id="AP021889">
    <property type="protein sequence ID" value="BBP47010.1"/>
    <property type="molecule type" value="Genomic_DNA"/>
</dbReference>
<evidence type="ECO:0000256" key="1">
    <source>
        <dbReference type="SAM" id="Coils"/>
    </source>
</evidence>
<gene>
    <name evidence="3" type="ORF">THMIRHAS_23830</name>
</gene>
<dbReference type="SUPFAM" id="SSF56954">
    <property type="entry name" value="Outer membrane efflux proteins (OEP)"/>
    <property type="match status" value="1"/>
</dbReference>
<protein>
    <recommendedName>
        <fullName evidence="5">TolC family protein</fullName>
    </recommendedName>
</protein>
<proteinExistence type="predicted"/>
<dbReference type="Gene3D" id="1.20.1600.10">
    <property type="entry name" value="Outer membrane efflux proteins (OEP)"/>
    <property type="match status" value="1"/>
</dbReference>
<keyword evidence="4" id="KW-1185">Reference proteome</keyword>
<dbReference type="AlphaFoldDB" id="A0A6F8PYH2"/>
<dbReference type="Proteomes" id="UP000501726">
    <property type="component" value="Chromosome"/>
</dbReference>
<evidence type="ECO:0000313" key="3">
    <source>
        <dbReference type="EMBL" id="BBP47010.1"/>
    </source>
</evidence>
<sequence>MQKSFRFYRLFAYLFAAALSHSALADSRVSEDYAKLVNTVQQALPQQAQQAAWQDLAKQYEQQGQRWSGEDVDVHLKHENDLLFGNEQMRNYEIGAQALLQLPAQQQAWQGLAQSTSALSGAQQGYLQWQAVGKLRSISWQLRRAEVEQQAAAVAHQQAQSLLEKVALRKRAGEATELDFLMAQVQVMNLAAQSQAAEKRLDGARQQYQRWTQSTALPAQIDEALLAPLALPQHPHMIWLRAQQQMAQAKLGQAKANQKMAPTVYLGVIHDQAPSADHSTMVAQIILPLGVNQKGQIGIAEEQSNLTATQVDVSQWQLQWQQERADAVQQQATLQQQQTLLQQSLSLSEQKLAMVQKAYELGAMTIESLLRAQQDFLGAQQQLALNKVDLGAAIATLNQLYGHVLSAN</sequence>
<name>A0A6F8PYH2_9GAMM</name>
<accession>A0A6F8PYH2</accession>
<evidence type="ECO:0000256" key="2">
    <source>
        <dbReference type="SAM" id="SignalP"/>
    </source>
</evidence>
<evidence type="ECO:0000313" key="4">
    <source>
        <dbReference type="Proteomes" id="UP000501726"/>
    </source>
</evidence>